<feature type="domain" description="T-cell immunomodulatory protein TIP C2" evidence="10">
    <location>
        <begin position="567"/>
        <end position="669"/>
    </location>
</feature>
<dbReference type="AlphaFoldDB" id="A0A316UNY8"/>
<feature type="signal peptide" evidence="9">
    <location>
        <begin position="1"/>
        <end position="25"/>
    </location>
</feature>
<evidence type="ECO:0000256" key="8">
    <source>
        <dbReference type="SAM" id="Phobius"/>
    </source>
</evidence>
<protein>
    <recommendedName>
        <fullName evidence="10">T-cell immunomodulatory protein TIP C2 domain-containing protein</fullName>
    </recommendedName>
</protein>
<dbReference type="InterPro" id="IPR028994">
    <property type="entry name" value="Integrin_alpha_N"/>
</dbReference>
<dbReference type="InterPro" id="IPR013517">
    <property type="entry name" value="FG-GAP"/>
</dbReference>
<feature type="chain" id="PRO_5016329480" description="T-cell immunomodulatory protein TIP C2 domain-containing protein" evidence="9">
    <location>
        <begin position="26"/>
        <end position="721"/>
    </location>
</feature>
<evidence type="ECO:0000256" key="7">
    <source>
        <dbReference type="ARBA" id="ARBA00023180"/>
    </source>
</evidence>
<dbReference type="PANTHER" id="PTHR13412">
    <property type="entry name" value="T-CELL IMMUNOMODULATORY PROTEIN HOMOLOG"/>
    <property type="match status" value="1"/>
</dbReference>
<accession>A0A316UNY8</accession>
<dbReference type="GO" id="GO:0005886">
    <property type="term" value="C:plasma membrane"/>
    <property type="evidence" value="ECO:0007669"/>
    <property type="project" value="TreeGrafter"/>
</dbReference>
<evidence type="ECO:0000259" key="10">
    <source>
        <dbReference type="Pfam" id="PF23122"/>
    </source>
</evidence>
<keyword evidence="6 8" id="KW-0472">Membrane</keyword>
<feature type="transmembrane region" description="Helical" evidence="8">
    <location>
        <begin position="675"/>
        <end position="696"/>
    </location>
</feature>
<keyword evidence="12" id="KW-1185">Reference proteome</keyword>
<dbReference type="EMBL" id="KZ819670">
    <property type="protein sequence ID" value="PWN26674.1"/>
    <property type="molecule type" value="Genomic_DNA"/>
</dbReference>
<dbReference type="RefSeq" id="XP_025361286.1">
    <property type="nucleotide sequence ID" value="XM_025507792.1"/>
</dbReference>
<keyword evidence="5 8" id="KW-1133">Transmembrane helix</keyword>
<keyword evidence="4 9" id="KW-0732">Signal</keyword>
<proteinExistence type="inferred from homology"/>
<gene>
    <name evidence="11" type="ORF">BDZ90DRAFT_253318</name>
</gene>
<keyword evidence="3 8" id="KW-0812">Transmembrane</keyword>
<comment type="subcellular location">
    <subcellularLocation>
        <location evidence="1">Membrane</location>
        <topology evidence="1">Single-pass type I membrane protein</topology>
    </subcellularLocation>
</comment>
<evidence type="ECO:0000256" key="3">
    <source>
        <dbReference type="ARBA" id="ARBA00022692"/>
    </source>
</evidence>
<dbReference type="OrthoDB" id="10022113at2759"/>
<sequence>MPVWARRLLLALAIAACCLTTRAYAAWSLLPQKRFRFQGLIDAGVLGLYDVGSGIVAWGDWNGDQYLDAFTLSDDRKTLSLTLWDHTDFAFSSHPLFAISPASGDPIINVVPADFNKDGRLDVLVKTQATNSDQLKMELWLGRSIQDGAIESKPLQVPPSTLAQPLVVDATGDMEIDLLGLPYNSSSSLQMWRNSLSATNTTAAFEVQRGPFLSSSDGGEEPCQLADPHSSAFVDIDGDCLADLFLVCAPSSKGSRQRYQIWIAVKPTDKAEGGFTFSRSGQLPLGAGPLSFADMNRDGTTDVVFASCDSKDCYVNVVYNRQMALCDKKVTAAGGAAFDKTQGWADWLTGGHYDDVVSSRRCRRTEALCVADDEFSFDFDGQNGTKALLQVPFSTLLPGHKPLFEDALTANGAKSQPVSLVVGDFDKNGYPDLLVLTIPPGQPSDGTGKTAVNVLRNVRCSAVNSNIKEAQSACKEDDEARWYSVITEGAEVLANIDDARAASWVDVDEDGSLDLMLLRGRRQDRGVRSVTFVQNNYFYDAFFLKALTLNGACSSFCEPAQGPKFRPWGAFLPGASYKFTVLDPNGNRRAQQVGQCSQSSYRPLLTPYSYFGLGRTNNYVESMLVGSTLHAPQHFLSMEGVIPNSQVIISPYADDKDDVDPSRWKRELYLQPGDWIPAVTATLVSLIVALCGFVYFRHQQERRQDEAERKKGVMALNFDAL</sequence>
<dbReference type="PANTHER" id="PTHR13412:SF0">
    <property type="entry name" value="T-CELL IMMUNOMODULATORY PROTEIN"/>
    <property type="match status" value="1"/>
</dbReference>
<reference evidence="11 12" key="1">
    <citation type="journal article" date="2018" name="Mol. Biol. Evol.">
        <title>Broad Genomic Sampling Reveals a Smut Pathogenic Ancestry of the Fungal Clade Ustilaginomycotina.</title>
        <authorList>
            <person name="Kijpornyongpan T."/>
            <person name="Mondo S.J."/>
            <person name="Barry K."/>
            <person name="Sandor L."/>
            <person name="Lee J."/>
            <person name="Lipzen A."/>
            <person name="Pangilinan J."/>
            <person name="LaButti K."/>
            <person name="Hainaut M."/>
            <person name="Henrissat B."/>
            <person name="Grigoriev I.V."/>
            <person name="Spatafora J.W."/>
            <person name="Aime M.C."/>
        </authorList>
    </citation>
    <scope>NUCLEOTIDE SEQUENCE [LARGE SCALE GENOMIC DNA]</scope>
    <source>
        <strain evidence="11 12">MCA 5214</strain>
    </source>
</reference>
<organism evidence="11 12">
    <name type="scientific">Jaminaea rosea</name>
    <dbReference type="NCBI Taxonomy" id="1569628"/>
    <lineage>
        <taxon>Eukaryota</taxon>
        <taxon>Fungi</taxon>
        <taxon>Dikarya</taxon>
        <taxon>Basidiomycota</taxon>
        <taxon>Ustilaginomycotina</taxon>
        <taxon>Exobasidiomycetes</taxon>
        <taxon>Microstromatales</taxon>
        <taxon>Microstromatales incertae sedis</taxon>
        <taxon>Jaminaea</taxon>
    </lineage>
</organism>
<evidence type="ECO:0000256" key="4">
    <source>
        <dbReference type="ARBA" id="ARBA00022729"/>
    </source>
</evidence>
<evidence type="ECO:0000256" key="9">
    <source>
        <dbReference type="SAM" id="SignalP"/>
    </source>
</evidence>
<dbReference type="Pfam" id="PF23122">
    <property type="entry name" value="C2_ITFG1"/>
    <property type="match status" value="1"/>
</dbReference>
<dbReference type="GeneID" id="37029615"/>
<dbReference type="SUPFAM" id="SSF69318">
    <property type="entry name" value="Integrin alpha N-terminal domain"/>
    <property type="match status" value="2"/>
</dbReference>
<evidence type="ECO:0000256" key="1">
    <source>
        <dbReference type="ARBA" id="ARBA00004479"/>
    </source>
</evidence>
<evidence type="ECO:0000256" key="6">
    <source>
        <dbReference type="ARBA" id="ARBA00023136"/>
    </source>
</evidence>
<dbReference type="Proteomes" id="UP000245884">
    <property type="component" value="Unassembled WGS sequence"/>
</dbReference>
<comment type="similarity">
    <text evidence="2">Belongs to the TIP family.</text>
</comment>
<dbReference type="InterPro" id="IPR057089">
    <property type="entry name" value="C2_TIP"/>
</dbReference>
<keyword evidence="7" id="KW-0325">Glycoprotein</keyword>
<evidence type="ECO:0000256" key="2">
    <source>
        <dbReference type="ARBA" id="ARBA00006496"/>
    </source>
</evidence>
<dbReference type="InterPro" id="IPR024881">
    <property type="entry name" value="Tip"/>
</dbReference>
<dbReference type="Pfam" id="PF13517">
    <property type="entry name" value="FG-GAP_3"/>
    <property type="match status" value="1"/>
</dbReference>
<evidence type="ECO:0000313" key="11">
    <source>
        <dbReference type="EMBL" id="PWN26674.1"/>
    </source>
</evidence>
<name>A0A316UNY8_9BASI</name>
<evidence type="ECO:0000313" key="12">
    <source>
        <dbReference type="Proteomes" id="UP000245884"/>
    </source>
</evidence>
<evidence type="ECO:0000256" key="5">
    <source>
        <dbReference type="ARBA" id="ARBA00022989"/>
    </source>
</evidence>